<reference evidence="1" key="1">
    <citation type="submission" date="2018-11" db="EMBL/GenBank/DDBJ databases">
        <title>The sequence and de novo assembly of Larimichthys crocea genome using PacBio and Hi-C technologies.</title>
        <authorList>
            <person name="Xu P."/>
            <person name="Chen B."/>
            <person name="Zhou Z."/>
            <person name="Ke Q."/>
            <person name="Wu Y."/>
            <person name="Bai H."/>
            <person name="Pu F."/>
        </authorList>
    </citation>
    <scope>NUCLEOTIDE SEQUENCE</scope>
    <source>
        <tissue evidence="1">Muscle</tissue>
    </source>
</reference>
<name>A0ACD3QE86_LARCR</name>
<dbReference type="EMBL" id="CM011693">
    <property type="protein sequence ID" value="TMS05557.1"/>
    <property type="molecule type" value="Genomic_DNA"/>
</dbReference>
<evidence type="ECO:0000313" key="2">
    <source>
        <dbReference type="Proteomes" id="UP000793456"/>
    </source>
</evidence>
<dbReference type="Proteomes" id="UP000793456">
    <property type="component" value="Chromosome XX"/>
</dbReference>
<gene>
    <name evidence="1" type="ORF">E3U43_004807</name>
</gene>
<evidence type="ECO:0000313" key="1">
    <source>
        <dbReference type="EMBL" id="TMS05557.1"/>
    </source>
</evidence>
<accession>A0ACD3QE86</accession>
<sequence>MDDCEGEDMIETPELPLEIIVYILSFLHASDRKEASLVCRRWYSASQDLRFQKDVTFCFPASSSALELIRALGRKSRCSLIISQLDGFSVSRSLLLEVGLCLGSKLESLALPGSSITEASLLALLPRLTSLRRLDLRGLDSLFMSGAFLSREEQRQQVRSALSGLEELDLSDLRYLSDLTFNRLTGCTPRLRRLSLGGCHIAFEFDPYRGCPVGAVEDSSALLSLRNLRRLLMEQKSTLVALDLSRTSITPESLRTVAQVQDLVLEELCLHGCKELTDYSVEVLVKHQPDLQRLDISACTELTNRIFQFSLSPSFLGILCHELDLTSCVNVTDLSVRSIATYLQKLVVLRLGWCKEVTDWGLLGMVETTKCDLDHETGDKGPRFTRTFGNMGFFKPPRLPFDERPKLVTQRDLEQFKQQDGASLLALSRLAGA</sequence>
<protein>
    <submittedName>
        <fullName evidence="1">Uncharacterized protein</fullName>
    </submittedName>
</protein>
<proteinExistence type="predicted"/>
<organism evidence="1 2">
    <name type="scientific">Larimichthys crocea</name>
    <name type="common">Large yellow croaker</name>
    <name type="synonym">Pseudosciaena crocea</name>
    <dbReference type="NCBI Taxonomy" id="215358"/>
    <lineage>
        <taxon>Eukaryota</taxon>
        <taxon>Metazoa</taxon>
        <taxon>Chordata</taxon>
        <taxon>Craniata</taxon>
        <taxon>Vertebrata</taxon>
        <taxon>Euteleostomi</taxon>
        <taxon>Actinopterygii</taxon>
        <taxon>Neopterygii</taxon>
        <taxon>Teleostei</taxon>
        <taxon>Neoteleostei</taxon>
        <taxon>Acanthomorphata</taxon>
        <taxon>Eupercaria</taxon>
        <taxon>Sciaenidae</taxon>
        <taxon>Larimichthys</taxon>
    </lineage>
</organism>
<comment type="caution">
    <text evidence="1">The sequence shown here is derived from an EMBL/GenBank/DDBJ whole genome shotgun (WGS) entry which is preliminary data.</text>
</comment>
<keyword evidence="2" id="KW-1185">Reference proteome</keyword>